<dbReference type="PANTHER" id="PTHR46323">
    <property type="entry name" value="BETA-GALACTOSIDASE"/>
    <property type="match status" value="1"/>
</dbReference>
<dbReference type="InterPro" id="IPR006104">
    <property type="entry name" value="Glyco_hydro_2_N"/>
</dbReference>
<evidence type="ECO:0000256" key="1">
    <source>
        <dbReference type="ARBA" id="ARBA00001412"/>
    </source>
</evidence>
<comment type="caution">
    <text evidence="7">The sequence shown here is derived from an EMBL/GenBank/DDBJ whole genome shotgun (WGS) entry which is preliminary data.</text>
</comment>
<reference evidence="8" key="1">
    <citation type="journal article" date="2019" name="Int. J. Syst. Evol. Microbiol.">
        <title>The Global Catalogue of Microorganisms (GCM) 10K type strain sequencing project: providing services to taxonomists for standard genome sequencing and annotation.</title>
        <authorList>
            <consortium name="The Broad Institute Genomics Platform"/>
            <consortium name="The Broad Institute Genome Sequencing Center for Infectious Disease"/>
            <person name="Wu L."/>
            <person name="Ma J."/>
        </authorList>
    </citation>
    <scope>NUCLEOTIDE SEQUENCE [LARGE SCALE GENOMIC DNA]</scope>
    <source>
        <strain evidence="8">JCM 6486</strain>
    </source>
</reference>
<comment type="similarity">
    <text evidence="2">Belongs to the glycosyl hydrolase 2 family.</text>
</comment>
<gene>
    <name evidence="7" type="ORF">GCM10008917_04730</name>
</gene>
<dbReference type="EC" id="3.2.1.23" evidence="3"/>
<dbReference type="EMBL" id="BAAACP010000002">
    <property type="protein sequence ID" value="GAA0861823.1"/>
    <property type="molecule type" value="Genomic_DNA"/>
</dbReference>
<accession>A0ABP3X816</accession>
<dbReference type="PANTHER" id="PTHR46323:SF2">
    <property type="entry name" value="BETA-GALACTOSIDASE"/>
    <property type="match status" value="1"/>
</dbReference>
<keyword evidence="8" id="KW-1185">Reference proteome</keyword>
<protein>
    <recommendedName>
        <fullName evidence="3">beta-galactosidase</fullName>
        <ecNumber evidence="3">3.2.1.23</ecNumber>
    </recommendedName>
</protein>
<dbReference type="InterPro" id="IPR050347">
    <property type="entry name" value="Bact_Beta-galactosidase"/>
</dbReference>
<comment type="catalytic activity">
    <reaction evidence="1">
        <text>Hydrolysis of terminal non-reducing beta-D-galactose residues in beta-D-galactosides.</text>
        <dbReference type="EC" id="3.2.1.23"/>
    </reaction>
</comment>
<feature type="domain" description="Glycosyl hydrolases family 2 sugar binding" evidence="6">
    <location>
        <begin position="4"/>
        <end position="84"/>
    </location>
</feature>
<organism evidence="7 8">
    <name type="scientific">Paraclostridium tenue</name>
    <dbReference type="NCBI Taxonomy" id="1737"/>
    <lineage>
        <taxon>Bacteria</taxon>
        <taxon>Bacillati</taxon>
        <taxon>Bacillota</taxon>
        <taxon>Clostridia</taxon>
        <taxon>Peptostreptococcales</taxon>
        <taxon>Peptostreptococcaceae</taxon>
        <taxon>Paraclostridium</taxon>
    </lineage>
</organism>
<evidence type="ECO:0000256" key="5">
    <source>
        <dbReference type="ARBA" id="ARBA00023295"/>
    </source>
</evidence>
<keyword evidence="5" id="KW-0326">Glycosidase</keyword>
<evidence type="ECO:0000256" key="2">
    <source>
        <dbReference type="ARBA" id="ARBA00007401"/>
    </source>
</evidence>
<sequence>MDERIIIKFNGVDSAYNLWINGKEVGYSKGARIQSEFDITNYIRLGENECTVRVYQWSDGTYLEDQDMWWLSGIFRDVEIFTEPLYGIEDLTINTDLDDRYEDAILTVNLKFRMFDSQNLEFELLDKNKNTVF</sequence>
<evidence type="ECO:0000256" key="4">
    <source>
        <dbReference type="ARBA" id="ARBA00022801"/>
    </source>
</evidence>
<evidence type="ECO:0000313" key="8">
    <source>
        <dbReference type="Proteomes" id="UP001400965"/>
    </source>
</evidence>
<keyword evidence="4" id="KW-0378">Hydrolase</keyword>
<evidence type="ECO:0000313" key="7">
    <source>
        <dbReference type="EMBL" id="GAA0861823.1"/>
    </source>
</evidence>
<proteinExistence type="inferred from homology"/>
<evidence type="ECO:0000259" key="6">
    <source>
        <dbReference type="Pfam" id="PF02837"/>
    </source>
</evidence>
<dbReference type="InterPro" id="IPR008979">
    <property type="entry name" value="Galactose-bd-like_sf"/>
</dbReference>
<dbReference type="Pfam" id="PF02837">
    <property type="entry name" value="Glyco_hydro_2_N"/>
    <property type="match status" value="1"/>
</dbReference>
<name>A0ABP3X816_9FIRM</name>
<dbReference type="Proteomes" id="UP001400965">
    <property type="component" value="Unassembled WGS sequence"/>
</dbReference>
<dbReference type="Gene3D" id="2.60.120.260">
    <property type="entry name" value="Galactose-binding domain-like"/>
    <property type="match status" value="1"/>
</dbReference>
<dbReference type="SUPFAM" id="SSF49785">
    <property type="entry name" value="Galactose-binding domain-like"/>
    <property type="match status" value="1"/>
</dbReference>
<evidence type="ECO:0000256" key="3">
    <source>
        <dbReference type="ARBA" id="ARBA00012756"/>
    </source>
</evidence>